<dbReference type="Proteomes" id="UP001652542">
    <property type="component" value="Unassembled WGS sequence"/>
</dbReference>
<reference evidence="1 2" key="1">
    <citation type="submission" date="2022-10" db="EMBL/GenBank/DDBJ databases">
        <title>Defluviimonas sp. nov., isolated from ocean surface water.</title>
        <authorList>
            <person name="He W."/>
            <person name="Wang L."/>
            <person name="Zhang D.-F."/>
        </authorList>
    </citation>
    <scope>NUCLEOTIDE SEQUENCE [LARGE SCALE GENOMIC DNA]</scope>
    <source>
        <strain evidence="1 2">WL0002</strain>
    </source>
</reference>
<evidence type="ECO:0000313" key="1">
    <source>
        <dbReference type="EMBL" id="MCV2867462.1"/>
    </source>
</evidence>
<keyword evidence="2" id="KW-1185">Reference proteome</keyword>
<comment type="caution">
    <text evidence="1">The sequence shown here is derived from an EMBL/GenBank/DDBJ whole genome shotgun (WGS) entry which is preliminary data.</text>
</comment>
<name>A0ABT2Z8L2_9RHOB</name>
<dbReference type="RefSeq" id="WP_263733111.1">
    <property type="nucleotide sequence ID" value="NZ_JAOWKY010000001.1"/>
</dbReference>
<proteinExistence type="predicted"/>
<sequence length="75" mass="8040">MPVTAVYFRRFAHACEVPQLAREPSASHWSKVTAQCAATGPNKNGVIVGGLLVLANSREPKPQDLLGLTVIPVFL</sequence>
<protein>
    <submittedName>
        <fullName evidence="1">Uncharacterized protein</fullName>
    </submittedName>
</protein>
<gene>
    <name evidence="1" type="ORF">OEW28_02340</name>
</gene>
<evidence type="ECO:0000313" key="2">
    <source>
        <dbReference type="Proteomes" id="UP001652542"/>
    </source>
</evidence>
<dbReference type="EMBL" id="JAOWKY010000001">
    <property type="protein sequence ID" value="MCV2867462.1"/>
    <property type="molecule type" value="Genomic_DNA"/>
</dbReference>
<accession>A0ABT2Z8L2</accession>
<organism evidence="1 2">
    <name type="scientific">Albidovulum marisflavi</name>
    <dbReference type="NCBI Taxonomy" id="2984159"/>
    <lineage>
        <taxon>Bacteria</taxon>
        <taxon>Pseudomonadati</taxon>
        <taxon>Pseudomonadota</taxon>
        <taxon>Alphaproteobacteria</taxon>
        <taxon>Rhodobacterales</taxon>
        <taxon>Paracoccaceae</taxon>
        <taxon>Albidovulum</taxon>
    </lineage>
</organism>